<accession>A0A933IC74</accession>
<evidence type="ECO:0000256" key="3">
    <source>
        <dbReference type="PROSITE-ProRule" id="PRU00339"/>
    </source>
</evidence>
<organism evidence="4 5">
    <name type="scientific">candidate division TA06 bacterium</name>
    <dbReference type="NCBI Taxonomy" id="2250710"/>
    <lineage>
        <taxon>Bacteria</taxon>
        <taxon>Bacteria division TA06</taxon>
    </lineage>
</organism>
<dbReference type="InterPro" id="IPR011990">
    <property type="entry name" value="TPR-like_helical_dom_sf"/>
</dbReference>
<dbReference type="Gene3D" id="1.25.40.10">
    <property type="entry name" value="Tetratricopeptide repeat domain"/>
    <property type="match status" value="2"/>
</dbReference>
<dbReference type="InterPro" id="IPR050498">
    <property type="entry name" value="Ycf3"/>
</dbReference>
<evidence type="ECO:0000256" key="2">
    <source>
        <dbReference type="ARBA" id="ARBA00022803"/>
    </source>
</evidence>
<dbReference type="Pfam" id="PF07719">
    <property type="entry name" value="TPR_2"/>
    <property type="match status" value="1"/>
</dbReference>
<name>A0A933IC74_UNCT6</name>
<feature type="repeat" description="TPR" evidence="3">
    <location>
        <begin position="186"/>
        <end position="219"/>
    </location>
</feature>
<gene>
    <name evidence="4" type="ORF">HY768_05525</name>
</gene>
<evidence type="ECO:0000256" key="1">
    <source>
        <dbReference type="ARBA" id="ARBA00022737"/>
    </source>
</evidence>
<keyword evidence="1" id="KW-0677">Repeat</keyword>
<dbReference type="SMART" id="SM00028">
    <property type="entry name" value="TPR"/>
    <property type="match status" value="6"/>
</dbReference>
<dbReference type="InterPro" id="IPR019734">
    <property type="entry name" value="TPR_rpt"/>
</dbReference>
<feature type="repeat" description="TPR" evidence="3">
    <location>
        <begin position="5"/>
        <end position="38"/>
    </location>
</feature>
<protein>
    <submittedName>
        <fullName evidence="4">Tetratricopeptide repeat protein</fullName>
    </submittedName>
</protein>
<dbReference type="PROSITE" id="PS50293">
    <property type="entry name" value="TPR_REGION"/>
    <property type="match status" value="2"/>
</dbReference>
<dbReference type="Pfam" id="PF14559">
    <property type="entry name" value="TPR_19"/>
    <property type="match status" value="1"/>
</dbReference>
<dbReference type="AlphaFoldDB" id="A0A933IC74"/>
<dbReference type="Proteomes" id="UP000736328">
    <property type="component" value="Unassembled WGS sequence"/>
</dbReference>
<dbReference type="PROSITE" id="PS50005">
    <property type="entry name" value="TPR"/>
    <property type="match status" value="4"/>
</dbReference>
<dbReference type="PANTHER" id="PTHR44858:SF1">
    <property type="entry name" value="UDP-N-ACETYLGLUCOSAMINE--PEPTIDE N-ACETYLGLUCOSAMINYLTRANSFERASE SPINDLY-RELATED"/>
    <property type="match status" value="1"/>
</dbReference>
<feature type="repeat" description="TPR" evidence="3">
    <location>
        <begin position="118"/>
        <end position="151"/>
    </location>
</feature>
<comment type="caution">
    <text evidence="4">The sequence shown here is derived from an EMBL/GenBank/DDBJ whole genome shotgun (WGS) entry which is preliminary data.</text>
</comment>
<proteinExistence type="predicted"/>
<sequence length="235" mass="26812">MGFESERHGQQGRELYAKGRFGEAVQEFKKAIKISPNFADLYNHLGLAYHLNGEYEMAIKSFKQAIKLNHRYVEAHLNIAITLNELGRYDDAVSFFSQATEAEDIKGEMTTGIRNKLSSAHAELGNTYCDIGYNTEAAEEYQKALKLNPHHHDVRLKLAKTYLNLEQYYMAIEELETLTKSHPDYIEALIFLGVAHLKNGQKEKARKQWQICLAKDPGNLRAKTYLTLMARAGEK</sequence>
<feature type="repeat" description="TPR" evidence="3">
    <location>
        <begin position="39"/>
        <end position="72"/>
    </location>
</feature>
<evidence type="ECO:0000313" key="5">
    <source>
        <dbReference type="Proteomes" id="UP000736328"/>
    </source>
</evidence>
<reference evidence="4" key="1">
    <citation type="submission" date="2020-07" db="EMBL/GenBank/DDBJ databases">
        <title>Huge and variable diversity of episymbiotic CPR bacteria and DPANN archaea in groundwater ecosystems.</title>
        <authorList>
            <person name="He C.Y."/>
            <person name="Keren R."/>
            <person name="Whittaker M."/>
            <person name="Farag I.F."/>
            <person name="Doudna J."/>
            <person name="Cate J.H.D."/>
            <person name="Banfield J.F."/>
        </authorList>
    </citation>
    <scope>NUCLEOTIDE SEQUENCE</scope>
    <source>
        <strain evidence="4">NC_groundwater_1520_Pr4_B-0.1um_53_5</strain>
    </source>
</reference>
<dbReference type="Pfam" id="PF13414">
    <property type="entry name" value="TPR_11"/>
    <property type="match status" value="1"/>
</dbReference>
<dbReference type="SUPFAM" id="SSF81901">
    <property type="entry name" value="HCP-like"/>
    <property type="match status" value="1"/>
</dbReference>
<dbReference type="Pfam" id="PF13431">
    <property type="entry name" value="TPR_17"/>
    <property type="match status" value="1"/>
</dbReference>
<keyword evidence="2 3" id="KW-0802">TPR repeat</keyword>
<dbReference type="PANTHER" id="PTHR44858">
    <property type="entry name" value="TETRATRICOPEPTIDE REPEAT PROTEIN 6"/>
    <property type="match status" value="1"/>
</dbReference>
<evidence type="ECO:0000313" key="4">
    <source>
        <dbReference type="EMBL" id="MBI4726669.1"/>
    </source>
</evidence>
<dbReference type="InterPro" id="IPR013105">
    <property type="entry name" value="TPR_2"/>
</dbReference>
<dbReference type="EMBL" id="JACQXR010000069">
    <property type="protein sequence ID" value="MBI4726669.1"/>
    <property type="molecule type" value="Genomic_DNA"/>
</dbReference>